<dbReference type="InterPro" id="IPR007630">
    <property type="entry name" value="RNA_pol_sigma70_r4"/>
</dbReference>
<dbReference type="PRINTS" id="PR00046">
    <property type="entry name" value="SIGMA70FCT"/>
</dbReference>
<dbReference type="Gene3D" id="1.10.10.10">
    <property type="entry name" value="Winged helix-like DNA-binding domain superfamily/Winged helix DNA-binding domain"/>
    <property type="match status" value="2"/>
</dbReference>
<evidence type="ECO:0000259" key="6">
    <source>
        <dbReference type="Pfam" id="PF04542"/>
    </source>
</evidence>
<proteinExistence type="predicted"/>
<dbReference type="PANTHER" id="PTHR30385">
    <property type="entry name" value="SIGMA FACTOR F FLAGELLAR"/>
    <property type="match status" value="1"/>
</dbReference>
<dbReference type="Pfam" id="PF04545">
    <property type="entry name" value="Sigma70_r4"/>
    <property type="match status" value="1"/>
</dbReference>
<keyword evidence="1" id="KW-0805">Transcription regulation</keyword>
<dbReference type="EMBL" id="JBIAMX010000021">
    <property type="protein sequence ID" value="MFF0546458.1"/>
    <property type="molecule type" value="Genomic_DNA"/>
</dbReference>
<gene>
    <name evidence="8" type="ORF">ACFYTF_26845</name>
</gene>
<evidence type="ECO:0000259" key="5">
    <source>
        <dbReference type="Pfam" id="PF04539"/>
    </source>
</evidence>
<keyword evidence="2" id="KW-0731">Sigma factor</keyword>
<sequence>MPMNTTPVAETDRTYENVEPLFVHWSLTDPASPEHAALRERIIGICLTLADNIARRFAGRGESHDDLIQTARVGLVMAVDRYDVRTGAPFLSFAVPTVMGEVRRHFRDRTWALHVPRSDKELHARIRPAIETLTRKLHRSPTAYDLAAELEVDVTDITRAMAAAEAHQTRSLDTPLPAGDSGRTATIADTLGAEDPRFELTEQTLTVAPLLARLSPQERQLLVWRYYDSLTQSDIAERLGISQMTVSRKLTRLLTQLQHQTVDRRQSRIA</sequence>
<dbReference type="Pfam" id="PF04539">
    <property type="entry name" value="Sigma70_r3"/>
    <property type="match status" value="1"/>
</dbReference>
<dbReference type="SUPFAM" id="SSF88946">
    <property type="entry name" value="Sigma2 domain of RNA polymerase sigma factors"/>
    <property type="match status" value="1"/>
</dbReference>
<keyword evidence="4" id="KW-0804">Transcription</keyword>
<accession>A0ABW6PVS0</accession>
<evidence type="ECO:0000256" key="3">
    <source>
        <dbReference type="ARBA" id="ARBA00023125"/>
    </source>
</evidence>
<dbReference type="Gene3D" id="1.20.120.1810">
    <property type="match status" value="1"/>
</dbReference>
<dbReference type="NCBIfam" id="TIGR02980">
    <property type="entry name" value="SigBFG"/>
    <property type="match status" value="1"/>
</dbReference>
<dbReference type="NCBIfam" id="TIGR02937">
    <property type="entry name" value="sigma70-ECF"/>
    <property type="match status" value="1"/>
</dbReference>
<dbReference type="PANTHER" id="PTHR30385:SF4">
    <property type="entry name" value="RNA POLYMERASE SIGMA-E FACTOR"/>
    <property type="match status" value="1"/>
</dbReference>
<comment type="caution">
    <text evidence="8">The sequence shown here is derived from an EMBL/GenBank/DDBJ whole genome shotgun (WGS) entry which is preliminary data.</text>
</comment>
<evidence type="ECO:0000256" key="4">
    <source>
        <dbReference type="ARBA" id="ARBA00023163"/>
    </source>
</evidence>
<evidence type="ECO:0000313" key="9">
    <source>
        <dbReference type="Proteomes" id="UP001601444"/>
    </source>
</evidence>
<dbReference type="InterPro" id="IPR013325">
    <property type="entry name" value="RNA_pol_sigma_r2"/>
</dbReference>
<keyword evidence="9" id="KW-1185">Reference proteome</keyword>
<dbReference type="InterPro" id="IPR014284">
    <property type="entry name" value="RNA_pol_sigma-70_dom"/>
</dbReference>
<keyword evidence="3" id="KW-0238">DNA-binding</keyword>
<protein>
    <submittedName>
        <fullName evidence="8">SigB/SigF/SigG family RNA polymerase sigma factor</fullName>
    </submittedName>
</protein>
<feature type="domain" description="RNA polymerase sigma-70 region 2" evidence="6">
    <location>
        <begin position="50"/>
        <end position="111"/>
    </location>
</feature>
<organism evidence="8 9">
    <name type="scientific">Nocardia thailandica</name>
    <dbReference type="NCBI Taxonomy" id="257275"/>
    <lineage>
        <taxon>Bacteria</taxon>
        <taxon>Bacillati</taxon>
        <taxon>Actinomycetota</taxon>
        <taxon>Actinomycetes</taxon>
        <taxon>Mycobacteriales</taxon>
        <taxon>Nocardiaceae</taxon>
        <taxon>Nocardia</taxon>
    </lineage>
</organism>
<dbReference type="InterPro" id="IPR007627">
    <property type="entry name" value="RNA_pol_sigma70_r2"/>
</dbReference>
<dbReference type="InterPro" id="IPR014322">
    <property type="entry name" value="RNA_pol_sigma-B/F/G"/>
</dbReference>
<evidence type="ECO:0000259" key="7">
    <source>
        <dbReference type="Pfam" id="PF04545"/>
    </source>
</evidence>
<dbReference type="InterPro" id="IPR007624">
    <property type="entry name" value="RNA_pol_sigma70_r3"/>
</dbReference>
<evidence type="ECO:0000313" key="8">
    <source>
        <dbReference type="EMBL" id="MFF0546458.1"/>
    </source>
</evidence>
<evidence type="ECO:0000256" key="2">
    <source>
        <dbReference type="ARBA" id="ARBA00023082"/>
    </source>
</evidence>
<name>A0ABW6PVS0_9NOCA</name>
<dbReference type="SUPFAM" id="SSF88659">
    <property type="entry name" value="Sigma3 and sigma4 domains of RNA polymerase sigma factors"/>
    <property type="match status" value="2"/>
</dbReference>
<feature type="domain" description="RNA polymerase sigma-70 region 3" evidence="5">
    <location>
        <begin position="124"/>
        <end position="190"/>
    </location>
</feature>
<dbReference type="InterPro" id="IPR036388">
    <property type="entry name" value="WH-like_DNA-bd_sf"/>
</dbReference>
<dbReference type="Pfam" id="PF04542">
    <property type="entry name" value="Sigma70_r2"/>
    <property type="match status" value="1"/>
</dbReference>
<feature type="domain" description="RNA polymerase sigma-70 region 4" evidence="7">
    <location>
        <begin position="210"/>
        <end position="259"/>
    </location>
</feature>
<dbReference type="RefSeq" id="WP_245558276.1">
    <property type="nucleotide sequence ID" value="NZ_JBIAMX010000021.1"/>
</dbReference>
<dbReference type="Proteomes" id="UP001601444">
    <property type="component" value="Unassembled WGS sequence"/>
</dbReference>
<reference evidence="8 9" key="1">
    <citation type="submission" date="2024-10" db="EMBL/GenBank/DDBJ databases">
        <title>The Natural Products Discovery Center: Release of the First 8490 Sequenced Strains for Exploring Actinobacteria Biosynthetic Diversity.</title>
        <authorList>
            <person name="Kalkreuter E."/>
            <person name="Kautsar S.A."/>
            <person name="Yang D."/>
            <person name="Bader C.D."/>
            <person name="Teijaro C.N."/>
            <person name="Fluegel L."/>
            <person name="Davis C.M."/>
            <person name="Simpson J.R."/>
            <person name="Lauterbach L."/>
            <person name="Steele A.D."/>
            <person name="Gui C."/>
            <person name="Meng S."/>
            <person name="Li G."/>
            <person name="Viehrig K."/>
            <person name="Ye F."/>
            <person name="Su P."/>
            <person name="Kiefer A.F."/>
            <person name="Nichols A."/>
            <person name="Cepeda A.J."/>
            <person name="Yan W."/>
            <person name="Fan B."/>
            <person name="Jiang Y."/>
            <person name="Adhikari A."/>
            <person name="Zheng C.-J."/>
            <person name="Schuster L."/>
            <person name="Cowan T.M."/>
            <person name="Smanski M.J."/>
            <person name="Chevrette M.G."/>
            <person name="De Carvalho L.P.S."/>
            <person name="Shen B."/>
        </authorList>
    </citation>
    <scope>NUCLEOTIDE SEQUENCE [LARGE SCALE GENOMIC DNA]</scope>
    <source>
        <strain evidence="8 9">NPDC004045</strain>
    </source>
</reference>
<dbReference type="CDD" id="cd06171">
    <property type="entry name" value="Sigma70_r4"/>
    <property type="match status" value="1"/>
</dbReference>
<evidence type="ECO:0000256" key="1">
    <source>
        <dbReference type="ARBA" id="ARBA00023015"/>
    </source>
</evidence>
<dbReference type="InterPro" id="IPR000943">
    <property type="entry name" value="RNA_pol_sigma70"/>
</dbReference>
<dbReference type="InterPro" id="IPR013324">
    <property type="entry name" value="RNA_pol_sigma_r3/r4-like"/>
</dbReference>